<comment type="caution">
    <text evidence="3">The sequence shown here is derived from an EMBL/GenBank/DDBJ whole genome shotgun (WGS) entry which is preliminary data.</text>
</comment>
<reference evidence="3 4" key="1">
    <citation type="journal article" date="2018" name="Sci. Rep.">
        <title>Genomic signatures of local adaptation to the degree of environmental predictability in rotifers.</title>
        <authorList>
            <person name="Franch-Gras L."/>
            <person name="Hahn C."/>
            <person name="Garcia-Roger E.M."/>
            <person name="Carmona M.J."/>
            <person name="Serra M."/>
            <person name="Gomez A."/>
        </authorList>
    </citation>
    <scope>NUCLEOTIDE SEQUENCE [LARGE SCALE GENOMIC DNA]</scope>
    <source>
        <strain evidence="3">HYR1</strain>
    </source>
</reference>
<evidence type="ECO:0000256" key="1">
    <source>
        <dbReference type="SAM" id="Coils"/>
    </source>
</evidence>
<evidence type="ECO:0000313" key="3">
    <source>
        <dbReference type="EMBL" id="RNA39455.1"/>
    </source>
</evidence>
<evidence type="ECO:0000256" key="2">
    <source>
        <dbReference type="SAM" id="MobiDB-lite"/>
    </source>
</evidence>
<name>A0A3M7SUT5_BRAPC</name>
<sequence>MSENSFMLLSRTKGPLINVDGETSESLLQQTLANRAFFKSTPSLAPSIQSSINSYKNEYVFEPISQKPKSNPNLSAHQRELFTPDSLESTLSSCSLTDSDDENNIINRDKESLDEEDEHVKSKTDSGLSLSPQLTHSSSTSDDKHFDLDIDFETDEEICQLTENKNETSISILEKLDKINRLQQKINDINLKIKSIDMNSDDQNCDLDQQEKNFDENFRNRNNQTRMAIRTQQSHNFHDDQNNQSSSSSNNNNNNNKNIDDDDDDHIDFDQDNYDEYSDDEDEQNEDDYYTIVQQAQPIKKYASTGFLFNRFGSYLAPIEEAPEEMLKSSSNSSIVSTDSSDYLLPQSAAAYLTKKTSTSCFNLELRDKSETSSSDHSSNQATNTLINSTFNAVDAAKLVDHDLFWADVPDSSLFIEREEFVDSSSLIESLYVEKGDLILLIFAKVKHQQNYYTSNKKFF</sequence>
<accession>A0A3M7SUT5</accession>
<protein>
    <submittedName>
        <fullName evidence="3">Uncharacterized protein</fullName>
    </submittedName>
</protein>
<proteinExistence type="predicted"/>
<organism evidence="3 4">
    <name type="scientific">Brachionus plicatilis</name>
    <name type="common">Marine rotifer</name>
    <name type="synonym">Brachionus muelleri</name>
    <dbReference type="NCBI Taxonomy" id="10195"/>
    <lineage>
        <taxon>Eukaryota</taxon>
        <taxon>Metazoa</taxon>
        <taxon>Spiralia</taxon>
        <taxon>Gnathifera</taxon>
        <taxon>Rotifera</taxon>
        <taxon>Eurotatoria</taxon>
        <taxon>Monogononta</taxon>
        <taxon>Pseudotrocha</taxon>
        <taxon>Ploima</taxon>
        <taxon>Brachionidae</taxon>
        <taxon>Brachionus</taxon>
    </lineage>
</organism>
<dbReference type="Proteomes" id="UP000276133">
    <property type="component" value="Unassembled WGS sequence"/>
</dbReference>
<dbReference type="AlphaFoldDB" id="A0A3M7SUT5"/>
<keyword evidence="1" id="KW-0175">Coiled coil</keyword>
<feature type="coiled-coil region" evidence="1">
    <location>
        <begin position="172"/>
        <end position="199"/>
    </location>
</feature>
<feature type="region of interest" description="Disordered" evidence="2">
    <location>
        <begin position="237"/>
        <end position="284"/>
    </location>
</feature>
<gene>
    <name evidence="3" type="ORF">BpHYR1_039347</name>
</gene>
<evidence type="ECO:0000313" key="4">
    <source>
        <dbReference type="Proteomes" id="UP000276133"/>
    </source>
</evidence>
<feature type="compositionally biased region" description="Polar residues" evidence="2">
    <location>
        <begin position="125"/>
        <end position="140"/>
    </location>
</feature>
<feature type="compositionally biased region" description="Low complexity" evidence="2">
    <location>
        <begin position="242"/>
        <end position="257"/>
    </location>
</feature>
<keyword evidence="4" id="KW-1185">Reference proteome</keyword>
<feature type="region of interest" description="Disordered" evidence="2">
    <location>
        <begin position="92"/>
        <end position="143"/>
    </location>
</feature>
<feature type="compositionally biased region" description="Acidic residues" evidence="2">
    <location>
        <begin position="260"/>
        <end position="284"/>
    </location>
</feature>
<dbReference type="EMBL" id="REGN01000749">
    <property type="protein sequence ID" value="RNA39455.1"/>
    <property type="molecule type" value="Genomic_DNA"/>
</dbReference>